<proteinExistence type="predicted"/>
<gene>
    <name evidence="1" type="ORF">BUW47_01960</name>
</gene>
<organism evidence="1 2">
    <name type="scientific">Limosilactobacillus fermentum</name>
    <name type="common">Lactobacillus fermentum</name>
    <dbReference type="NCBI Taxonomy" id="1613"/>
    <lineage>
        <taxon>Bacteria</taxon>
        <taxon>Bacillati</taxon>
        <taxon>Bacillota</taxon>
        <taxon>Bacilli</taxon>
        <taxon>Lactobacillales</taxon>
        <taxon>Lactobacillaceae</taxon>
        <taxon>Limosilactobacillus</taxon>
    </lineage>
</organism>
<protein>
    <recommendedName>
        <fullName evidence="3">Bacteriophage Gp15 protein</fullName>
    </recommendedName>
</protein>
<reference evidence="1 2" key="1">
    <citation type="submission" date="2016-12" db="EMBL/GenBank/DDBJ databases">
        <title>Complete Genome Sequence of Lactobacillus fermentum Strain SNUV175, a Probiotic for Treatment of Bacterial Vaginosis.</title>
        <authorList>
            <person name="Lee S."/>
            <person name="You H.J."/>
            <person name="Kwon B."/>
            <person name="Ko G."/>
        </authorList>
    </citation>
    <scope>NUCLEOTIDE SEQUENCE [LARGE SCALE GENOMIC DNA]</scope>
    <source>
        <strain evidence="1 2">SNUV175</strain>
    </source>
</reference>
<dbReference type="InterPro" id="IPR009660">
    <property type="entry name" value="Phage_A500_Gp15"/>
</dbReference>
<evidence type="ECO:0000313" key="2">
    <source>
        <dbReference type="Proteomes" id="UP000185427"/>
    </source>
</evidence>
<evidence type="ECO:0000313" key="1">
    <source>
        <dbReference type="EMBL" id="APU45280.1"/>
    </source>
</evidence>
<dbReference type="OrthoDB" id="1758052at2"/>
<dbReference type="EMBL" id="CP019030">
    <property type="protein sequence ID" value="APU45280.1"/>
    <property type="molecule type" value="Genomic_DNA"/>
</dbReference>
<name>A0A1L7GT94_LIMFE</name>
<dbReference type="RefSeq" id="WP_075667120.1">
    <property type="nucleotide sequence ID" value="NZ_CP019030.1"/>
</dbReference>
<dbReference type="Proteomes" id="UP000185427">
    <property type="component" value="Chromosome"/>
</dbReference>
<evidence type="ECO:0008006" key="3">
    <source>
        <dbReference type="Google" id="ProtNLM"/>
    </source>
</evidence>
<dbReference type="Pfam" id="PF06854">
    <property type="entry name" value="Phage_Gp15"/>
    <property type="match status" value="1"/>
</dbReference>
<sequence length="198" mass="22642">MLSLTEELTQSIAYQGREYPIDLSYDNVLRFYQLLDDADFDEGEKIIAAFHIFFDEEVPDDPEFLMNVVKLLGEYVSDSPYGGDTASSQDGQAPIRYFSFQQDAPAIYASFMEQYGIDLIEEQGKLHWDKFKALLDGLGPETQFRRIVAIRQRTTDGLEGEELAALMEQQQYYRLTDGASVDVQTQRTDAMLDALFKQ</sequence>
<dbReference type="AlphaFoldDB" id="A0A1L7GT94"/>
<accession>A0A1L7GT94</accession>